<keyword evidence="3" id="KW-1185">Reference proteome</keyword>
<dbReference type="RefSeq" id="XP_038062880.1">
    <property type="nucleotide sequence ID" value="XM_038206952.1"/>
</dbReference>
<accession>A0A914AFY5</accession>
<evidence type="ECO:0000313" key="2">
    <source>
        <dbReference type="EnsemblMetazoa" id="XP_038062880.1"/>
    </source>
</evidence>
<dbReference type="Gene3D" id="3.80.10.10">
    <property type="entry name" value="Ribonuclease Inhibitor"/>
    <property type="match status" value="1"/>
</dbReference>
<dbReference type="SUPFAM" id="SSF52047">
    <property type="entry name" value="RNI-like"/>
    <property type="match status" value="1"/>
</dbReference>
<evidence type="ECO:0000313" key="3">
    <source>
        <dbReference type="Proteomes" id="UP000887568"/>
    </source>
</evidence>
<reference evidence="2" key="1">
    <citation type="submission" date="2022-11" db="UniProtKB">
        <authorList>
            <consortium name="EnsemblMetazoa"/>
        </authorList>
    </citation>
    <scope>IDENTIFICATION</scope>
</reference>
<dbReference type="OrthoDB" id="8875973at2759"/>
<dbReference type="AlphaFoldDB" id="A0A914AFY5"/>
<dbReference type="GeneID" id="119733367"/>
<organism evidence="2 3">
    <name type="scientific">Patiria miniata</name>
    <name type="common">Bat star</name>
    <name type="synonym">Asterina miniata</name>
    <dbReference type="NCBI Taxonomy" id="46514"/>
    <lineage>
        <taxon>Eukaryota</taxon>
        <taxon>Metazoa</taxon>
        <taxon>Echinodermata</taxon>
        <taxon>Eleutherozoa</taxon>
        <taxon>Asterozoa</taxon>
        <taxon>Asteroidea</taxon>
        <taxon>Valvatacea</taxon>
        <taxon>Valvatida</taxon>
        <taxon>Asterinidae</taxon>
        <taxon>Patiria</taxon>
    </lineage>
</organism>
<feature type="region of interest" description="Disordered" evidence="1">
    <location>
        <begin position="1"/>
        <end position="34"/>
    </location>
</feature>
<dbReference type="EnsemblMetazoa" id="XM_038206952.1">
    <property type="protein sequence ID" value="XP_038062880.1"/>
    <property type="gene ID" value="LOC119733367"/>
</dbReference>
<proteinExistence type="predicted"/>
<sequence>MPLEECDQYSKKSPRQRNEALATKLGRGRPTEVECESNEDLKTLSNYLQNVTPPLEGTSFTLKNVRHHDLTLLKEILLSDSVKSASNIHVDYYLSKKEEEELSLLEETLGVVNVVVLVIAVYIVPQSWCDVGRVSRSFFRMQEQMDSLQFCMVKRSPDEVVDLLKALEGCRLSWLSLFDINLHARLQDINHIPSSLTILKFYGCRLVDDDVKDLISILPAGHGLRVLVLDFNAFSLDGLRALTHHLGGLYSLCGLSLCNNGLDPELVRQVVCHNLPRLKETEQGLFVTY</sequence>
<name>A0A914AFY5_PATMI</name>
<dbReference type="InterPro" id="IPR032675">
    <property type="entry name" value="LRR_dom_sf"/>
</dbReference>
<protein>
    <submittedName>
        <fullName evidence="2">Uncharacterized protein</fullName>
    </submittedName>
</protein>
<dbReference type="Proteomes" id="UP000887568">
    <property type="component" value="Unplaced"/>
</dbReference>
<evidence type="ECO:0000256" key="1">
    <source>
        <dbReference type="SAM" id="MobiDB-lite"/>
    </source>
</evidence>